<protein>
    <submittedName>
        <fullName evidence="1">Uncharacterized protein</fullName>
    </submittedName>
</protein>
<dbReference type="AlphaFoldDB" id="A0A9Q0ENJ1"/>
<evidence type="ECO:0000313" key="1">
    <source>
        <dbReference type="EMBL" id="KAJ3608825.1"/>
    </source>
</evidence>
<organism evidence="1 2">
    <name type="scientific">Muraenolepis orangiensis</name>
    <name type="common">Patagonian moray cod</name>
    <dbReference type="NCBI Taxonomy" id="630683"/>
    <lineage>
        <taxon>Eukaryota</taxon>
        <taxon>Metazoa</taxon>
        <taxon>Chordata</taxon>
        <taxon>Craniata</taxon>
        <taxon>Vertebrata</taxon>
        <taxon>Euteleostomi</taxon>
        <taxon>Actinopterygii</taxon>
        <taxon>Neopterygii</taxon>
        <taxon>Teleostei</taxon>
        <taxon>Neoteleostei</taxon>
        <taxon>Acanthomorphata</taxon>
        <taxon>Zeiogadaria</taxon>
        <taxon>Gadariae</taxon>
        <taxon>Gadiformes</taxon>
        <taxon>Muraenolepidoidei</taxon>
        <taxon>Muraenolepididae</taxon>
        <taxon>Muraenolepis</taxon>
    </lineage>
</organism>
<reference evidence="1" key="1">
    <citation type="submission" date="2022-07" db="EMBL/GenBank/DDBJ databases">
        <title>Chromosome-level genome of Muraenolepis orangiensis.</title>
        <authorList>
            <person name="Kim J."/>
        </authorList>
    </citation>
    <scope>NUCLEOTIDE SEQUENCE</scope>
    <source>
        <strain evidence="1">KU_S4_2022</strain>
        <tissue evidence="1">Muscle</tissue>
    </source>
</reference>
<dbReference type="EMBL" id="JANIIK010000039">
    <property type="protein sequence ID" value="KAJ3608825.1"/>
    <property type="molecule type" value="Genomic_DNA"/>
</dbReference>
<sequence>MALVRIFWHGLYNGAQCLVKMGAGLSRPIPVQRGIRQGCPISGQLYSLAIGPLLCRLRSKLSGPCRPPVGWSFLLRSLLMLTMSAFSSPARVTLSVCRTPCPGMRGPPRQGSTGPKVVHYFWDAGGSRWFLACLEAFSGKQRDYRFWEFFWAPRLSRLKREQRRRCALGCPNGSGCFLRCPTGEEFWSPILIKLFLLNPEELDQSGLTPFYTSVLQAWHTFKFTRATSEMPGMWVFEEPLFFNGLLRARTLVCQPVLERPAVRK</sequence>
<accession>A0A9Q0ENJ1</accession>
<evidence type="ECO:0000313" key="2">
    <source>
        <dbReference type="Proteomes" id="UP001148018"/>
    </source>
</evidence>
<keyword evidence="2" id="KW-1185">Reference proteome</keyword>
<comment type="caution">
    <text evidence="1">The sequence shown here is derived from an EMBL/GenBank/DDBJ whole genome shotgun (WGS) entry which is preliminary data.</text>
</comment>
<dbReference type="Proteomes" id="UP001148018">
    <property type="component" value="Unassembled WGS sequence"/>
</dbReference>
<gene>
    <name evidence="1" type="ORF">NHX12_023355</name>
</gene>
<proteinExistence type="predicted"/>
<name>A0A9Q0ENJ1_9TELE</name>
<dbReference type="OrthoDB" id="416119at2759"/>